<dbReference type="GO" id="GO:0050660">
    <property type="term" value="F:flavin adenine dinucleotide binding"/>
    <property type="evidence" value="ECO:0007669"/>
    <property type="project" value="TreeGrafter"/>
</dbReference>
<dbReference type="EMBL" id="BSNC01000011">
    <property type="protein sequence ID" value="GLP97786.1"/>
    <property type="molecule type" value="Genomic_DNA"/>
</dbReference>
<dbReference type="Pfam" id="PF02775">
    <property type="entry name" value="TPP_enzyme_C"/>
    <property type="match status" value="1"/>
</dbReference>
<feature type="domain" description="Thiamine pyrophosphate enzyme TPP-binding" evidence="5">
    <location>
        <begin position="389"/>
        <end position="536"/>
    </location>
</feature>
<feature type="domain" description="Thiamine pyrophosphate enzyme N-terminal TPP-binding" evidence="6">
    <location>
        <begin position="4"/>
        <end position="120"/>
    </location>
</feature>
<reference evidence="7" key="1">
    <citation type="journal article" date="2014" name="Int. J. Syst. Evol. Microbiol.">
        <title>Complete genome sequence of Corynebacterium casei LMG S-19264T (=DSM 44701T), isolated from a smear-ripened cheese.</title>
        <authorList>
            <consortium name="US DOE Joint Genome Institute (JGI-PGF)"/>
            <person name="Walter F."/>
            <person name="Albersmeier A."/>
            <person name="Kalinowski J."/>
            <person name="Ruckert C."/>
        </authorList>
    </citation>
    <scope>NUCLEOTIDE SEQUENCE</scope>
    <source>
        <strain evidence="7">NBRC 101628</strain>
    </source>
</reference>
<dbReference type="CDD" id="cd07035">
    <property type="entry name" value="TPP_PYR_POX_like"/>
    <property type="match status" value="1"/>
</dbReference>
<dbReference type="InterPro" id="IPR029061">
    <property type="entry name" value="THDP-binding"/>
</dbReference>
<evidence type="ECO:0000259" key="5">
    <source>
        <dbReference type="Pfam" id="PF02775"/>
    </source>
</evidence>
<organism evidence="7 8">
    <name type="scientific">Paraferrimonas sedimenticola</name>
    <dbReference type="NCBI Taxonomy" id="375674"/>
    <lineage>
        <taxon>Bacteria</taxon>
        <taxon>Pseudomonadati</taxon>
        <taxon>Pseudomonadota</taxon>
        <taxon>Gammaproteobacteria</taxon>
        <taxon>Alteromonadales</taxon>
        <taxon>Ferrimonadaceae</taxon>
        <taxon>Paraferrimonas</taxon>
    </lineage>
</organism>
<dbReference type="GO" id="GO:0005948">
    <property type="term" value="C:acetolactate synthase complex"/>
    <property type="evidence" value="ECO:0007669"/>
    <property type="project" value="TreeGrafter"/>
</dbReference>
<dbReference type="PANTHER" id="PTHR18968:SF13">
    <property type="entry name" value="ACETOLACTATE SYNTHASE CATALYTIC SUBUNIT, MITOCHONDRIAL"/>
    <property type="match status" value="1"/>
</dbReference>
<comment type="caution">
    <text evidence="7">The sequence shown here is derived from an EMBL/GenBank/DDBJ whole genome shotgun (WGS) entry which is preliminary data.</text>
</comment>
<dbReference type="SUPFAM" id="SSF52518">
    <property type="entry name" value="Thiamin diphosphate-binding fold (THDP-binding)"/>
    <property type="match status" value="2"/>
</dbReference>
<dbReference type="Pfam" id="PF02776">
    <property type="entry name" value="TPP_enzyme_N"/>
    <property type="match status" value="1"/>
</dbReference>
<dbReference type="PANTHER" id="PTHR18968">
    <property type="entry name" value="THIAMINE PYROPHOSPHATE ENZYMES"/>
    <property type="match status" value="1"/>
</dbReference>
<name>A0AA37RZ01_9GAMM</name>
<dbReference type="InterPro" id="IPR012000">
    <property type="entry name" value="Thiamin_PyroP_enz_cen_dom"/>
</dbReference>
<dbReference type="GO" id="GO:0009099">
    <property type="term" value="P:L-valine biosynthetic process"/>
    <property type="evidence" value="ECO:0007669"/>
    <property type="project" value="TreeGrafter"/>
</dbReference>
<evidence type="ECO:0000313" key="7">
    <source>
        <dbReference type="EMBL" id="GLP97786.1"/>
    </source>
</evidence>
<evidence type="ECO:0000259" key="6">
    <source>
        <dbReference type="Pfam" id="PF02776"/>
    </source>
</evidence>
<dbReference type="GO" id="GO:0030976">
    <property type="term" value="F:thiamine pyrophosphate binding"/>
    <property type="evidence" value="ECO:0007669"/>
    <property type="project" value="InterPro"/>
</dbReference>
<dbReference type="GO" id="GO:0003984">
    <property type="term" value="F:acetolactate synthase activity"/>
    <property type="evidence" value="ECO:0007669"/>
    <property type="project" value="TreeGrafter"/>
</dbReference>
<evidence type="ECO:0000256" key="3">
    <source>
        <dbReference type="RuleBase" id="RU362132"/>
    </source>
</evidence>
<keyword evidence="8" id="KW-1185">Reference proteome</keyword>
<protein>
    <submittedName>
        <fullName evidence="7">Acetolactate synthase</fullName>
    </submittedName>
</protein>
<dbReference type="Pfam" id="PF00205">
    <property type="entry name" value="TPP_enzyme_M"/>
    <property type="match status" value="1"/>
</dbReference>
<dbReference type="GO" id="GO:0009097">
    <property type="term" value="P:isoleucine biosynthetic process"/>
    <property type="evidence" value="ECO:0007669"/>
    <property type="project" value="TreeGrafter"/>
</dbReference>
<dbReference type="InterPro" id="IPR029035">
    <property type="entry name" value="DHS-like_NAD/FAD-binding_dom"/>
</dbReference>
<accession>A0AA37RZ01</accession>
<gene>
    <name evidence="7" type="primary">ilvB-1</name>
    <name evidence="7" type="ORF">GCM10007895_30930</name>
</gene>
<dbReference type="InterPro" id="IPR045229">
    <property type="entry name" value="TPP_enz"/>
</dbReference>
<evidence type="ECO:0000313" key="8">
    <source>
        <dbReference type="Proteomes" id="UP001161422"/>
    </source>
</evidence>
<dbReference type="Gene3D" id="3.40.50.1220">
    <property type="entry name" value="TPP-binding domain"/>
    <property type="match status" value="1"/>
</dbReference>
<evidence type="ECO:0000256" key="2">
    <source>
        <dbReference type="ARBA" id="ARBA00023052"/>
    </source>
</evidence>
<dbReference type="SUPFAM" id="SSF52467">
    <property type="entry name" value="DHS-like NAD/FAD-binding domain"/>
    <property type="match status" value="1"/>
</dbReference>
<dbReference type="CDD" id="cd00568">
    <property type="entry name" value="TPP_enzymes"/>
    <property type="match status" value="1"/>
</dbReference>
<sequence>MRKTGAALVRHALEQIGVRHTFGIPGVHNTEIYDELNRSESISPHLVTHEEGASFAADAISRTTDSIGTVLLVPAAGLTHAASGIAEAHLDGVPMLIITGGVRTDTGNHYQLHDMDQHAMMAPITKACFKPTEYQDIIPSIYQAYDIAVGGEPGPVYVEIPVNLQLLAGEVDAMPDYQPPAVTPIEIDAQISAAVELLKNAKNPGIFVGWGAQGAGEWVAKIAEHVGAPISTTLQGLSALDSRHPLHTGMSFGRSSVPAAENAFAECDCMLAIATRFSEIPTGSFGVEVTENLIHLDINPEVFSKNYPAKVKLEGDAKQILPRLYDALASAMPQPVDSSAIKAKIAADKAAYVEEWKAHDSGERVNPIHFYQALRKGIDDDALVVCDDGNHTFLTAELMPIHCEGGFISPTDFNAMGYCIPAVTGAKLANPERTVLGIVGDGAAAMTGMEALTASHNQLGVVYYVFNDGELSQISQAQQVPYNRKTCTVLPSVNWQGLAMATNCEYLLLDSNQNCDAIIAQANELAAKNRPVFVDVRIDYSKATRFTSGAVKTNFKRFDLRTKVRFMSRALWRRLSNSEQD</sequence>
<dbReference type="InterPro" id="IPR012001">
    <property type="entry name" value="Thiamin_PyroP_enz_TPP-bd_dom"/>
</dbReference>
<dbReference type="Gene3D" id="3.40.50.970">
    <property type="match status" value="2"/>
</dbReference>
<dbReference type="RefSeq" id="WP_095507102.1">
    <property type="nucleotide sequence ID" value="NZ_BSNC01000011.1"/>
</dbReference>
<dbReference type="InterPro" id="IPR011766">
    <property type="entry name" value="TPP_enzyme_TPP-bd"/>
</dbReference>
<dbReference type="AlphaFoldDB" id="A0AA37RZ01"/>
<keyword evidence="2 3" id="KW-0786">Thiamine pyrophosphate</keyword>
<dbReference type="Proteomes" id="UP001161422">
    <property type="component" value="Unassembled WGS sequence"/>
</dbReference>
<evidence type="ECO:0000259" key="4">
    <source>
        <dbReference type="Pfam" id="PF00205"/>
    </source>
</evidence>
<dbReference type="GO" id="GO:0000287">
    <property type="term" value="F:magnesium ion binding"/>
    <property type="evidence" value="ECO:0007669"/>
    <property type="project" value="InterPro"/>
</dbReference>
<evidence type="ECO:0000256" key="1">
    <source>
        <dbReference type="ARBA" id="ARBA00007812"/>
    </source>
</evidence>
<feature type="domain" description="Thiamine pyrophosphate enzyme central" evidence="4">
    <location>
        <begin position="191"/>
        <end position="324"/>
    </location>
</feature>
<reference evidence="7" key="2">
    <citation type="submission" date="2023-01" db="EMBL/GenBank/DDBJ databases">
        <title>Draft genome sequence of Paraferrimonas sedimenticola strain NBRC 101628.</title>
        <authorList>
            <person name="Sun Q."/>
            <person name="Mori K."/>
        </authorList>
    </citation>
    <scope>NUCLEOTIDE SEQUENCE</scope>
    <source>
        <strain evidence="7">NBRC 101628</strain>
    </source>
</reference>
<proteinExistence type="inferred from homology"/>
<comment type="similarity">
    <text evidence="1 3">Belongs to the TPP enzyme family.</text>
</comment>